<proteinExistence type="predicted"/>
<dbReference type="AlphaFoldDB" id="A0A1J1HM40"/>
<keyword evidence="1" id="KW-0732">Signal</keyword>
<organism evidence="2 3">
    <name type="scientific">Clunio marinus</name>
    <dbReference type="NCBI Taxonomy" id="568069"/>
    <lineage>
        <taxon>Eukaryota</taxon>
        <taxon>Metazoa</taxon>
        <taxon>Ecdysozoa</taxon>
        <taxon>Arthropoda</taxon>
        <taxon>Hexapoda</taxon>
        <taxon>Insecta</taxon>
        <taxon>Pterygota</taxon>
        <taxon>Neoptera</taxon>
        <taxon>Endopterygota</taxon>
        <taxon>Diptera</taxon>
        <taxon>Nematocera</taxon>
        <taxon>Chironomoidea</taxon>
        <taxon>Chironomidae</taxon>
        <taxon>Clunio</taxon>
    </lineage>
</organism>
<sequence length="128" mass="14049">MNFISDIFLCFFNLALFTSVSSTPTIREKFVEASIEASEEGCFFGGIFIAKNSGASIDCPHNLNRVPEHCELVYTPGQCCPIVDCDCHEDGMTYKDGERMPIIEPCSVCFCESRQKVCSPGGIPGEDC</sequence>
<feature type="chain" id="PRO_5013380412" evidence="1">
    <location>
        <begin position="23"/>
        <end position="128"/>
    </location>
</feature>
<gene>
    <name evidence="2" type="ORF">CLUMA_CG002483</name>
</gene>
<dbReference type="SUPFAM" id="SSF57603">
    <property type="entry name" value="FnI-like domain"/>
    <property type="match status" value="1"/>
</dbReference>
<feature type="signal peptide" evidence="1">
    <location>
        <begin position="1"/>
        <end position="22"/>
    </location>
</feature>
<dbReference type="STRING" id="568069.A0A1J1HM40"/>
<evidence type="ECO:0000256" key="1">
    <source>
        <dbReference type="SAM" id="SignalP"/>
    </source>
</evidence>
<evidence type="ECO:0000313" key="2">
    <source>
        <dbReference type="EMBL" id="CRK89127.1"/>
    </source>
</evidence>
<reference evidence="2 3" key="1">
    <citation type="submission" date="2015-04" db="EMBL/GenBank/DDBJ databases">
        <authorList>
            <person name="Syromyatnikov M.Y."/>
            <person name="Popov V.N."/>
        </authorList>
    </citation>
    <scope>NUCLEOTIDE SEQUENCE [LARGE SCALE GENOMIC DNA]</scope>
</reference>
<dbReference type="Proteomes" id="UP000183832">
    <property type="component" value="Unassembled WGS sequence"/>
</dbReference>
<dbReference type="EMBL" id="CVRI01000010">
    <property type="protein sequence ID" value="CRK89127.1"/>
    <property type="molecule type" value="Genomic_DNA"/>
</dbReference>
<accession>A0A1J1HM40</accession>
<protein>
    <submittedName>
        <fullName evidence="2">CLUMA_CG002483, isoform A</fullName>
    </submittedName>
</protein>
<dbReference type="OrthoDB" id="6132182at2759"/>
<evidence type="ECO:0000313" key="3">
    <source>
        <dbReference type="Proteomes" id="UP000183832"/>
    </source>
</evidence>
<name>A0A1J1HM40_9DIPT</name>
<keyword evidence="3" id="KW-1185">Reference proteome</keyword>